<dbReference type="EMBL" id="FOCX01000033">
    <property type="protein sequence ID" value="SEP10555.1"/>
    <property type="molecule type" value="Genomic_DNA"/>
</dbReference>
<dbReference type="SUPFAM" id="SSF53756">
    <property type="entry name" value="UDP-Glycosyltransferase/glycogen phosphorylase"/>
    <property type="match status" value="1"/>
</dbReference>
<evidence type="ECO:0000313" key="1">
    <source>
        <dbReference type="EMBL" id="SEP10555.1"/>
    </source>
</evidence>
<reference evidence="2" key="1">
    <citation type="submission" date="2016-10" db="EMBL/GenBank/DDBJ databases">
        <authorList>
            <person name="Varghese N."/>
            <person name="Submissions S."/>
        </authorList>
    </citation>
    <scope>NUCLEOTIDE SEQUENCE [LARGE SCALE GENOMIC DNA]</scope>
    <source>
        <strain evidence="2">IBRC-M 10043</strain>
    </source>
</reference>
<keyword evidence="1" id="KW-0808">Transferase</keyword>
<name>A0A1H8V553_9EURY</name>
<sequence>MDLRILNLVTDPRPFYRQQVSILESRGIEQVTLQVPGREDQFDSRSGFDYLSFYPNVLRESLGDYDIVHANFGLTGPFAIAQPSRPIVLSLWGSDVHDSYGIVGKQSAKYFDAVIVMTEEMASQLPVDSYVIPHGIDLAQFKPYPRDRSRERVGWDDGKHVLFPYAPYRGNKNYQLAKDVVDEVDDKMETGVKLQAVYDVEYQEMPFYMNAADALLITSDNEGSPNTVKEAMACNLPVISRDVGNIRKMLSGVTPSEVVSTNDELVTALTTVLSMGDRSNGRDEADKFGLETMGDRILDVYKEVLSGSLSRQ</sequence>
<dbReference type="PANTHER" id="PTHR12526">
    <property type="entry name" value="GLYCOSYLTRANSFERASE"/>
    <property type="match status" value="1"/>
</dbReference>
<evidence type="ECO:0000313" key="2">
    <source>
        <dbReference type="Proteomes" id="UP000198775"/>
    </source>
</evidence>
<proteinExistence type="predicted"/>
<dbReference type="RefSeq" id="WP_170845510.1">
    <property type="nucleotide sequence ID" value="NZ_FOCX01000033.1"/>
</dbReference>
<organism evidence="1 2">
    <name type="scientific">Halorientalis persicus</name>
    <dbReference type="NCBI Taxonomy" id="1367881"/>
    <lineage>
        <taxon>Archaea</taxon>
        <taxon>Methanobacteriati</taxon>
        <taxon>Methanobacteriota</taxon>
        <taxon>Stenosarchaea group</taxon>
        <taxon>Halobacteria</taxon>
        <taxon>Halobacteriales</taxon>
        <taxon>Haloarculaceae</taxon>
        <taxon>Halorientalis</taxon>
    </lineage>
</organism>
<dbReference type="CDD" id="cd03801">
    <property type="entry name" value="GT4_PimA-like"/>
    <property type="match status" value="1"/>
</dbReference>
<dbReference type="PANTHER" id="PTHR12526:SF637">
    <property type="entry name" value="GLYCOSYLTRANSFERASE EPSF-RELATED"/>
    <property type="match status" value="1"/>
</dbReference>
<dbReference type="Gene3D" id="3.40.50.2000">
    <property type="entry name" value="Glycogen Phosphorylase B"/>
    <property type="match status" value="2"/>
</dbReference>
<accession>A0A1H8V553</accession>
<dbReference type="AlphaFoldDB" id="A0A1H8V553"/>
<dbReference type="Pfam" id="PF13692">
    <property type="entry name" value="Glyco_trans_1_4"/>
    <property type="match status" value="1"/>
</dbReference>
<keyword evidence="2" id="KW-1185">Reference proteome</keyword>
<gene>
    <name evidence="1" type="ORF">SAMN05216388_103323</name>
</gene>
<dbReference type="Proteomes" id="UP000198775">
    <property type="component" value="Unassembled WGS sequence"/>
</dbReference>
<protein>
    <submittedName>
        <fullName evidence="1">Glycosyl transferases group 1</fullName>
    </submittedName>
</protein>
<dbReference type="GO" id="GO:0016740">
    <property type="term" value="F:transferase activity"/>
    <property type="evidence" value="ECO:0007669"/>
    <property type="project" value="UniProtKB-KW"/>
</dbReference>